<feature type="non-terminal residue" evidence="2">
    <location>
        <position position="1"/>
    </location>
</feature>
<gene>
    <name evidence="2" type="ORF">L195_g021260</name>
</gene>
<evidence type="ECO:0000313" key="2">
    <source>
        <dbReference type="EMBL" id="PNX98020.1"/>
    </source>
</evidence>
<sequence length="105" mass="11936">LPLVSLGAQSVRSLLFSLMTTTKSAEHVRSQHYITQQMDSSDEFSNVNFDEDEDNEHYTDHNVSDDSIENSDSFVIGGSFVVRKDFVSKNVRGTIVMRQFVCNRQ</sequence>
<dbReference type="EMBL" id="ASHM01016190">
    <property type="protein sequence ID" value="PNX98020.1"/>
    <property type="molecule type" value="Genomic_DNA"/>
</dbReference>
<reference evidence="2 3" key="2">
    <citation type="journal article" date="2017" name="Front. Plant Sci.">
        <title>Gene Classification and Mining of Molecular Markers Useful in Red Clover (Trifolium pratense) Breeding.</title>
        <authorList>
            <person name="Istvanek J."/>
            <person name="Dluhosova J."/>
            <person name="Dluhos P."/>
            <person name="Patkova L."/>
            <person name="Nedelnik J."/>
            <person name="Repkova J."/>
        </authorList>
    </citation>
    <scope>NUCLEOTIDE SEQUENCE [LARGE SCALE GENOMIC DNA]</scope>
    <source>
        <strain evidence="3">cv. Tatra</strain>
        <tissue evidence="2">Young leaves</tissue>
    </source>
</reference>
<name>A0A2K3N4P7_TRIPR</name>
<reference evidence="2 3" key="1">
    <citation type="journal article" date="2014" name="Am. J. Bot.">
        <title>Genome assembly and annotation for red clover (Trifolium pratense; Fabaceae).</title>
        <authorList>
            <person name="Istvanek J."/>
            <person name="Jaros M."/>
            <person name="Krenek A."/>
            <person name="Repkova J."/>
        </authorList>
    </citation>
    <scope>NUCLEOTIDE SEQUENCE [LARGE SCALE GENOMIC DNA]</scope>
    <source>
        <strain evidence="3">cv. Tatra</strain>
        <tissue evidence="2">Young leaves</tissue>
    </source>
</reference>
<organism evidence="2 3">
    <name type="scientific">Trifolium pratense</name>
    <name type="common">Red clover</name>
    <dbReference type="NCBI Taxonomy" id="57577"/>
    <lineage>
        <taxon>Eukaryota</taxon>
        <taxon>Viridiplantae</taxon>
        <taxon>Streptophyta</taxon>
        <taxon>Embryophyta</taxon>
        <taxon>Tracheophyta</taxon>
        <taxon>Spermatophyta</taxon>
        <taxon>Magnoliopsida</taxon>
        <taxon>eudicotyledons</taxon>
        <taxon>Gunneridae</taxon>
        <taxon>Pentapetalae</taxon>
        <taxon>rosids</taxon>
        <taxon>fabids</taxon>
        <taxon>Fabales</taxon>
        <taxon>Fabaceae</taxon>
        <taxon>Papilionoideae</taxon>
        <taxon>50 kb inversion clade</taxon>
        <taxon>NPAAA clade</taxon>
        <taxon>Hologalegina</taxon>
        <taxon>IRL clade</taxon>
        <taxon>Trifolieae</taxon>
        <taxon>Trifolium</taxon>
    </lineage>
</organism>
<accession>A0A2K3N4P7</accession>
<evidence type="ECO:0000256" key="1">
    <source>
        <dbReference type="SAM" id="MobiDB-lite"/>
    </source>
</evidence>
<dbReference type="AlphaFoldDB" id="A0A2K3N4P7"/>
<feature type="region of interest" description="Disordered" evidence="1">
    <location>
        <begin position="44"/>
        <end position="67"/>
    </location>
</feature>
<dbReference type="Proteomes" id="UP000236291">
    <property type="component" value="Unassembled WGS sequence"/>
</dbReference>
<protein>
    <submittedName>
        <fullName evidence="2">Uncharacterized protein</fullName>
    </submittedName>
</protein>
<comment type="caution">
    <text evidence="2">The sequence shown here is derived from an EMBL/GenBank/DDBJ whole genome shotgun (WGS) entry which is preliminary data.</text>
</comment>
<evidence type="ECO:0000313" key="3">
    <source>
        <dbReference type="Proteomes" id="UP000236291"/>
    </source>
</evidence>
<proteinExistence type="predicted"/>